<comment type="cofactor">
    <cofactor evidence="1 6">
        <name>FAD</name>
        <dbReference type="ChEBI" id="CHEBI:57692"/>
    </cofactor>
</comment>
<evidence type="ECO:0000256" key="2">
    <source>
        <dbReference type="ARBA" id="ARBA00022630"/>
    </source>
</evidence>
<feature type="non-terminal residue" evidence="8">
    <location>
        <position position="1"/>
    </location>
</feature>
<evidence type="ECO:0000256" key="6">
    <source>
        <dbReference type="RuleBase" id="RU371123"/>
    </source>
</evidence>
<dbReference type="Pfam" id="PF04777">
    <property type="entry name" value="Evr1_Alr"/>
    <property type="match status" value="1"/>
</dbReference>
<keyword evidence="2 6" id="KW-0285">Flavoprotein</keyword>
<keyword evidence="3 6" id="KW-0274">FAD</keyword>
<accession>A0A316ZAF6</accession>
<name>A0A316ZAF6_9BASI</name>
<dbReference type="GeneID" id="37267516"/>
<reference evidence="8 9" key="1">
    <citation type="journal article" date="2018" name="Mol. Biol. Evol.">
        <title>Broad Genomic Sampling Reveals a Smut Pathogenic Ancestry of the Fungal Clade Ustilaginomycotina.</title>
        <authorList>
            <person name="Kijpornyongpan T."/>
            <person name="Mondo S.J."/>
            <person name="Barry K."/>
            <person name="Sandor L."/>
            <person name="Lee J."/>
            <person name="Lipzen A."/>
            <person name="Pangilinan J."/>
            <person name="LaButti K."/>
            <person name="Hainaut M."/>
            <person name="Henrissat B."/>
            <person name="Grigoriev I.V."/>
            <person name="Spatafora J.W."/>
            <person name="Aime M.C."/>
        </authorList>
    </citation>
    <scope>NUCLEOTIDE SEQUENCE [LARGE SCALE GENOMIC DNA]</scope>
    <source>
        <strain evidence="8 9">MCA 4186</strain>
    </source>
</reference>
<dbReference type="OrthoDB" id="59470at2759"/>
<evidence type="ECO:0000256" key="1">
    <source>
        <dbReference type="ARBA" id="ARBA00001974"/>
    </source>
</evidence>
<dbReference type="Gene3D" id="1.20.120.310">
    <property type="entry name" value="ERV/ALR sulfhydryl oxidase domain"/>
    <property type="match status" value="1"/>
</dbReference>
<evidence type="ECO:0000313" key="8">
    <source>
        <dbReference type="EMBL" id="PWN98529.1"/>
    </source>
</evidence>
<keyword evidence="5" id="KW-1015">Disulfide bond</keyword>
<dbReference type="PROSITE" id="PS51324">
    <property type="entry name" value="ERV_ALR"/>
    <property type="match status" value="1"/>
</dbReference>
<feature type="non-terminal residue" evidence="8">
    <location>
        <position position="87"/>
    </location>
</feature>
<evidence type="ECO:0000259" key="7">
    <source>
        <dbReference type="PROSITE" id="PS51324"/>
    </source>
</evidence>
<keyword evidence="9" id="KW-1185">Reference proteome</keyword>
<dbReference type="InterPro" id="IPR039799">
    <property type="entry name" value="ALR/ERV"/>
</dbReference>
<dbReference type="AlphaFoldDB" id="A0A316ZAF6"/>
<organism evidence="8 9">
    <name type="scientific">Tilletiopsis washingtonensis</name>
    <dbReference type="NCBI Taxonomy" id="58919"/>
    <lineage>
        <taxon>Eukaryota</taxon>
        <taxon>Fungi</taxon>
        <taxon>Dikarya</taxon>
        <taxon>Basidiomycota</taxon>
        <taxon>Ustilaginomycotina</taxon>
        <taxon>Exobasidiomycetes</taxon>
        <taxon>Entylomatales</taxon>
        <taxon>Entylomatales incertae sedis</taxon>
        <taxon>Tilletiopsis</taxon>
    </lineage>
</organism>
<dbReference type="RefSeq" id="XP_025598808.1">
    <property type="nucleotide sequence ID" value="XM_025739970.1"/>
</dbReference>
<dbReference type="InterPro" id="IPR017905">
    <property type="entry name" value="ERV/ALR_sulphydryl_oxidase"/>
</dbReference>
<dbReference type="GO" id="GO:0050660">
    <property type="term" value="F:flavin adenine dinucleotide binding"/>
    <property type="evidence" value="ECO:0007669"/>
    <property type="project" value="TreeGrafter"/>
</dbReference>
<dbReference type="EC" id="1.8.3.2" evidence="6"/>
<dbReference type="EMBL" id="KZ819291">
    <property type="protein sequence ID" value="PWN98529.1"/>
    <property type="molecule type" value="Genomic_DNA"/>
</dbReference>
<dbReference type="GO" id="GO:0005739">
    <property type="term" value="C:mitochondrion"/>
    <property type="evidence" value="ECO:0007669"/>
    <property type="project" value="TreeGrafter"/>
</dbReference>
<dbReference type="Proteomes" id="UP000245946">
    <property type="component" value="Unassembled WGS sequence"/>
</dbReference>
<protein>
    <recommendedName>
        <fullName evidence="6">Sulfhydryl oxidase</fullName>
        <ecNumber evidence="6">1.8.3.2</ecNumber>
    </recommendedName>
</protein>
<feature type="domain" description="ERV/ALR sulfhydryl oxidase" evidence="7">
    <location>
        <begin position="1"/>
        <end position="87"/>
    </location>
</feature>
<dbReference type="GO" id="GO:0016971">
    <property type="term" value="F:flavin-dependent sulfhydryl oxidase activity"/>
    <property type="evidence" value="ECO:0007669"/>
    <property type="project" value="InterPro"/>
</dbReference>
<evidence type="ECO:0000256" key="4">
    <source>
        <dbReference type="ARBA" id="ARBA00023002"/>
    </source>
</evidence>
<evidence type="ECO:0000313" key="9">
    <source>
        <dbReference type="Proteomes" id="UP000245946"/>
    </source>
</evidence>
<keyword evidence="4 6" id="KW-0560">Oxidoreductase</keyword>
<proteinExistence type="predicted"/>
<evidence type="ECO:0000256" key="5">
    <source>
        <dbReference type="ARBA" id="ARBA00023157"/>
    </source>
</evidence>
<evidence type="ECO:0000256" key="3">
    <source>
        <dbReference type="ARBA" id="ARBA00022827"/>
    </source>
</evidence>
<gene>
    <name evidence="8" type="ORF">FA09DRAFT_291167</name>
</gene>
<dbReference type="SUPFAM" id="SSF69000">
    <property type="entry name" value="FAD-dependent thiol oxidase"/>
    <property type="match status" value="1"/>
</dbReference>
<comment type="catalytic activity">
    <reaction evidence="6">
        <text>2 R'C(R)SH + O2 = R'C(R)S-S(R)CR' + H2O2</text>
        <dbReference type="Rhea" id="RHEA:17357"/>
        <dbReference type="ChEBI" id="CHEBI:15379"/>
        <dbReference type="ChEBI" id="CHEBI:16240"/>
        <dbReference type="ChEBI" id="CHEBI:16520"/>
        <dbReference type="ChEBI" id="CHEBI:17412"/>
        <dbReference type="EC" id="1.8.3.2"/>
    </reaction>
</comment>
<dbReference type="PANTHER" id="PTHR12645:SF1">
    <property type="entry name" value="FAD-LINKED SULFHYDRYL OXIDASE ERV2"/>
    <property type="match status" value="1"/>
</dbReference>
<sequence length="87" mass="9999">LGRATWRFLHTMTLRFPESPTPAERQALADFMHLFARLYPCGECAAHFQALLVELPPQTSSRKTASLWLCTAHNRVNRRLGKEEFPC</sequence>
<dbReference type="InterPro" id="IPR036774">
    <property type="entry name" value="ERV/ALR_sulphydryl_oxid_sf"/>
</dbReference>
<dbReference type="PANTHER" id="PTHR12645">
    <property type="entry name" value="ALR/ERV"/>
    <property type="match status" value="1"/>
</dbReference>
<dbReference type="STRING" id="58919.A0A316ZAF6"/>